<dbReference type="PANTHER" id="PTHR12080">
    <property type="entry name" value="SIGNALING LYMPHOCYTIC ACTIVATION MOLECULE"/>
    <property type="match status" value="1"/>
</dbReference>
<reference evidence="6" key="2">
    <citation type="submission" date="2025-08" db="UniProtKB">
        <authorList>
            <consortium name="Ensembl"/>
        </authorList>
    </citation>
    <scope>IDENTIFICATION</scope>
</reference>
<name>A0A669B2F1_ORENI</name>
<accession>A0A669B2F1</accession>
<protein>
    <recommendedName>
        <fullName evidence="8">Immunoglobulin subtype domain-containing protein</fullName>
    </recommendedName>
</protein>
<dbReference type="InterPro" id="IPR036179">
    <property type="entry name" value="Ig-like_dom_sf"/>
</dbReference>
<proteinExistence type="predicted"/>
<dbReference type="InParanoid" id="A0A669B2F1"/>
<evidence type="ECO:0000256" key="4">
    <source>
        <dbReference type="ARBA" id="ARBA00023180"/>
    </source>
</evidence>
<evidence type="ECO:0000256" key="1">
    <source>
        <dbReference type="ARBA" id="ARBA00004370"/>
    </source>
</evidence>
<dbReference type="GeneTree" id="ENSGT01010000222685"/>
<keyword evidence="3" id="KW-0472">Membrane</keyword>
<evidence type="ECO:0000256" key="2">
    <source>
        <dbReference type="ARBA" id="ARBA00022729"/>
    </source>
</evidence>
<keyword evidence="2 5" id="KW-0732">Signal</keyword>
<dbReference type="OMA" id="VYGSCPR"/>
<comment type="subcellular location">
    <subcellularLocation>
        <location evidence="1">Membrane</location>
    </subcellularLocation>
</comment>
<keyword evidence="4" id="KW-0325">Glycoprotein</keyword>
<evidence type="ECO:0000313" key="6">
    <source>
        <dbReference type="Ensembl" id="ENSONIP00000029896.1"/>
    </source>
</evidence>
<dbReference type="AlphaFoldDB" id="A0A669B2F1"/>
<evidence type="ECO:0008006" key="8">
    <source>
        <dbReference type="Google" id="ProtNLM"/>
    </source>
</evidence>
<evidence type="ECO:0000256" key="5">
    <source>
        <dbReference type="SAM" id="SignalP"/>
    </source>
</evidence>
<dbReference type="GO" id="GO:0016020">
    <property type="term" value="C:membrane"/>
    <property type="evidence" value="ECO:0007669"/>
    <property type="project" value="UniProtKB-SubCell"/>
</dbReference>
<sequence length="246" mass="27495">MKGREFTLPSLIILTLLFCTETPGSSAVTFVFVQKRKDVLLDVKEDEIPKYLFIFKWTFKVDNSLITFSLGREPTVTDDYSGRVEFSVKLKNLQEADSGVYTAQVKGPQDTVKLTEYNITVQDPVSPVDLTVNSVSSSSDSCNLTVTCSTKHAHISSIFTCDTTTCYQEGGEQSEVTTSGASLHVYLSNLSVICDHSNQVSWTRDMKNIEHICALLAAKTERESVDDDHFDFFLKITLLSFKEINN</sequence>
<dbReference type="Ensembl" id="ENSONIT00000074210.1">
    <property type="protein sequence ID" value="ENSONIP00000029896.1"/>
    <property type="gene ID" value="ENSONIG00000031912.1"/>
</dbReference>
<organism evidence="6 7">
    <name type="scientific">Oreochromis niloticus</name>
    <name type="common">Nile tilapia</name>
    <name type="synonym">Tilapia nilotica</name>
    <dbReference type="NCBI Taxonomy" id="8128"/>
    <lineage>
        <taxon>Eukaryota</taxon>
        <taxon>Metazoa</taxon>
        <taxon>Chordata</taxon>
        <taxon>Craniata</taxon>
        <taxon>Vertebrata</taxon>
        <taxon>Euteleostomi</taxon>
        <taxon>Actinopterygii</taxon>
        <taxon>Neopterygii</taxon>
        <taxon>Teleostei</taxon>
        <taxon>Neoteleostei</taxon>
        <taxon>Acanthomorphata</taxon>
        <taxon>Ovalentaria</taxon>
        <taxon>Cichlomorphae</taxon>
        <taxon>Cichliformes</taxon>
        <taxon>Cichlidae</taxon>
        <taxon>African cichlids</taxon>
        <taxon>Pseudocrenilabrinae</taxon>
        <taxon>Oreochromini</taxon>
        <taxon>Oreochromis</taxon>
    </lineage>
</organism>
<feature type="chain" id="PRO_5025447195" description="Immunoglobulin subtype domain-containing protein" evidence="5">
    <location>
        <begin position="28"/>
        <end position="246"/>
    </location>
</feature>
<evidence type="ECO:0000313" key="7">
    <source>
        <dbReference type="Proteomes" id="UP000005207"/>
    </source>
</evidence>
<dbReference type="InterPro" id="IPR015631">
    <property type="entry name" value="CD2/SLAM_rcpt"/>
</dbReference>
<feature type="signal peptide" evidence="5">
    <location>
        <begin position="1"/>
        <end position="27"/>
    </location>
</feature>
<reference evidence="7" key="1">
    <citation type="submission" date="2012-01" db="EMBL/GenBank/DDBJ databases">
        <title>The Genome Sequence of Oreochromis niloticus (Nile Tilapia).</title>
        <authorList>
            <consortium name="Broad Institute Genome Assembly Team"/>
            <consortium name="Broad Institute Sequencing Platform"/>
            <person name="Di Palma F."/>
            <person name="Johnson J."/>
            <person name="Lander E.S."/>
            <person name="Lindblad-Toh K."/>
        </authorList>
    </citation>
    <scope>NUCLEOTIDE SEQUENCE [LARGE SCALE GENOMIC DNA]</scope>
</reference>
<dbReference type="PANTHER" id="PTHR12080:SF80">
    <property type="entry name" value="IMMUNOGLOBULIN V-SET DOMAIN-CONTAINING PROTEIN"/>
    <property type="match status" value="1"/>
</dbReference>
<dbReference type="Gene3D" id="2.60.40.10">
    <property type="entry name" value="Immunoglobulins"/>
    <property type="match status" value="1"/>
</dbReference>
<dbReference type="InterPro" id="IPR013783">
    <property type="entry name" value="Ig-like_fold"/>
</dbReference>
<dbReference type="Proteomes" id="UP000005207">
    <property type="component" value="Linkage group LG18"/>
</dbReference>
<reference evidence="6" key="3">
    <citation type="submission" date="2025-09" db="UniProtKB">
        <authorList>
            <consortium name="Ensembl"/>
        </authorList>
    </citation>
    <scope>IDENTIFICATION</scope>
</reference>
<dbReference type="SUPFAM" id="SSF48726">
    <property type="entry name" value="Immunoglobulin"/>
    <property type="match status" value="1"/>
</dbReference>
<keyword evidence="7" id="KW-1185">Reference proteome</keyword>
<evidence type="ECO:0000256" key="3">
    <source>
        <dbReference type="ARBA" id="ARBA00023136"/>
    </source>
</evidence>